<dbReference type="PANTHER" id="PTHR43214:SF38">
    <property type="entry name" value="NITRATE_NITRITE RESPONSE REGULATOR PROTEIN NARL"/>
    <property type="match status" value="1"/>
</dbReference>
<evidence type="ECO:0000313" key="5">
    <source>
        <dbReference type="Proteomes" id="UP000218151"/>
    </source>
</evidence>
<dbReference type="Gene3D" id="3.30.450.20">
    <property type="entry name" value="PAS domain"/>
    <property type="match status" value="3"/>
</dbReference>
<protein>
    <submittedName>
        <fullName evidence="4">Helix-turn-helix transcriptional regulator</fullName>
    </submittedName>
</protein>
<dbReference type="Pfam" id="PF13188">
    <property type="entry name" value="PAS_8"/>
    <property type="match status" value="1"/>
</dbReference>
<feature type="domain" description="PAS" evidence="3">
    <location>
        <begin position="142"/>
        <end position="191"/>
    </location>
</feature>
<dbReference type="EMBL" id="NSLI01000004">
    <property type="protein sequence ID" value="PAX06955.1"/>
    <property type="molecule type" value="Genomic_DNA"/>
</dbReference>
<reference evidence="5" key="1">
    <citation type="submission" date="2017-09" db="EMBL/GenBank/DDBJ databases">
        <authorList>
            <person name="Feng G."/>
            <person name="Zhu H."/>
        </authorList>
    </citation>
    <scope>NUCLEOTIDE SEQUENCE [LARGE SCALE GENOMIC DNA]</scope>
    <source>
        <strain evidence="5">1PNM-20</strain>
    </source>
</reference>
<evidence type="ECO:0000256" key="1">
    <source>
        <dbReference type="ARBA" id="ARBA00023125"/>
    </source>
</evidence>
<dbReference type="Proteomes" id="UP000218151">
    <property type="component" value="Unassembled WGS sequence"/>
</dbReference>
<comment type="caution">
    <text evidence="4">The sequence shown here is derived from an EMBL/GenBank/DDBJ whole genome shotgun (WGS) entry which is preliminary data.</text>
</comment>
<dbReference type="InterPro" id="IPR013767">
    <property type="entry name" value="PAS_fold"/>
</dbReference>
<dbReference type="InterPro" id="IPR036388">
    <property type="entry name" value="WH-like_DNA-bd_sf"/>
</dbReference>
<name>A0A2A2SCM6_9SPHN</name>
<dbReference type="InterPro" id="IPR035965">
    <property type="entry name" value="PAS-like_dom_sf"/>
</dbReference>
<dbReference type="CDD" id="cd06170">
    <property type="entry name" value="LuxR_C_like"/>
    <property type="match status" value="1"/>
</dbReference>
<dbReference type="PROSITE" id="PS50043">
    <property type="entry name" value="HTH_LUXR_2"/>
    <property type="match status" value="1"/>
</dbReference>
<dbReference type="Pfam" id="PF00196">
    <property type="entry name" value="GerE"/>
    <property type="match status" value="1"/>
</dbReference>
<dbReference type="SUPFAM" id="SSF55785">
    <property type="entry name" value="PYP-like sensor domain (PAS domain)"/>
    <property type="match status" value="3"/>
</dbReference>
<dbReference type="Gene3D" id="1.10.10.10">
    <property type="entry name" value="Winged helix-like DNA-binding domain superfamily/Winged helix DNA-binding domain"/>
    <property type="match status" value="1"/>
</dbReference>
<dbReference type="PANTHER" id="PTHR43214">
    <property type="entry name" value="TWO-COMPONENT RESPONSE REGULATOR"/>
    <property type="match status" value="1"/>
</dbReference>
<dbReference type="GO" id="GO:0003677">
    <property type="term" value="F:DNA binding"/>
    <property type="evidence" value="ECO:0007669"/>
    <property type="project" value="UniProtKB-KW"/>
</dbReference>
<dbReference type="Pfam" id="PF13426">
    <property type="entry name" value="PAS_9"/>
    <property type="match status" value="1"/>
</dbReference>
<proteinExistence type="predicted"/>
<dbReference type="CDD" id="cd00130">
    <property type="entry name" value="PAS"/>
    <property type="match status" value="1"/>
</dbReference>
<evidence type="ECO:0000259" key="3">
    <source>
        <dbReference type="PROSITE" id="PS50112"/>
    </source>
</evidence>
<evidence type="ECO:0000313" key="4">
    <source>
        <dbReference type="EMBL" id="PAX06955.1"/>
    </source>
</evidence>
<dbReference type="RefSeq" id="WP_095998781.1">
    <property type="nucleotide sequence ID" value="NZ_NSLI01000004.1"/>
</dbReference>
<keyword evidence="5" id="KW-1185">Reference proteome</keyword>
<dbReference type="OrthoDB" id="5292887at2"/>
<keyword evidence="1" id="KW-0238">DNA-binding</keyword>
<dbReference type="PROSITE" id="PS50112">
    <property type="entry name" value="PAS"/>
    <property type="match status" value="2"/>
</dbReference>
<evidence type="ECO:0000259" key="2">
    <source>
        <dbReference type="PROSITE" id="PS50043"/>
    </source>
</evidence>
<feature type="domain" description="HTH luxR-type" evidence="2">
    <location>
        <begin position="422"/>
        <end position="487"/>
    </location>
</feature>
<dbReference type="GO" id="GO:0006355">
    <property type="term" value="P:regulation of DNA-templated transcription"/>
    <property type="evidence" value="ECO:0007669"/>
    <property type="project" value="InterPro"/>
</dbReference>
<feature type="domain" description="PAS" evidence="3">
    <location>
        <begin position="13"/>
        <end position="57"/>
    </location>
</feature>
<dbReference type="InterPro" id="IPR000014">
    <property type="entry name" value="PAS"/>
</dbReference>
<dbReference type="InterPro" id="IPR039420">
    <property type="entry name" value="WalR-like"/>
</dbReference>
<gene>
    <name evidence="4" type="ORF">CKY28_12870</name>
</gene>
<dbReference type="SUPFAM" id="SSF46894">
    <property type="entry name" value="C-terminal effector domain of the bipartite response regulators"/>
    <property type="match status" value="1"/>
</dbReference>
<organism evidence="4 5">
    <name type="scientific">Sphingomonas lenta</name>
    <dbReference type="NCBI Taxonomy" id="1141887"/>
    <lineage>
        <taxon>Bacteria</taxon>
        <taxon>Pseudomonadati</taxon>
        <taxon>Pseudomonadota</taxon>
        <taxon>Alphaproteobacteria</taxon>
        <taxon>Sphingomonadales</taxon>
        <taxon>Sphingomonadaceae</taxon>
        <taxon>Sphingomonas</taxon>
    </lineage>
</organism>
<dbReference type="AlphaFoldDB" id="A0A2A2SCM6"/>
<dbReference type="InterPro" id="IPR016032">
    <property type="entry name" value="Sig_transdc_resp-reg_C-effctor"/>
</dbReference>
<dbReference type="NCBIfam" id="TIGR00229">
    <property type="entry name" value="sensory_box"/>
    <property type="match status" value="2"/>
</dbReference>
<dbReference type="SMART" id="SM00091">
    <property type="entry name" value="PAS"/>
    <property type="match status" value="3"/>
</dbReference>
<sequence>MNALTPPALSEATLGHLRQLVDGLSAGVILVHPSGTILWANPAALAMHGVTAPEEIGATADDYCQRFCLRYRNHHRLPRREYPIMRLLAGESFPDLVVEVAPLGQNEPRWVHHVRDVQMDDDGGEPDCLALVIQDVSDRFEAEDRFDAMFGANPAPALIVRLSDHRYIKANRGFLELSGFSRDAVIGRSLLDIGVLDGAERAGLAKRKLEAGETIPQMEAELPTAAGPTRLVILAGQPIELADQPCMLLTFADLEPRRRAEQALKRSEEHFEAVFRMAPVPMLITEAASGRIVDANDAFGRMTAFPAGTVSGEPLAELPVWGDAAERDAILREIGSRGGLRGRDMRLLDRQGRAIDCLLSAERICRHGTECVVWLFQDITARRHSELELADAMEAVMKDASWFSRTVMEKLAELRNPRGTGAIQTPVDLSVREKDVAHLIGEGLDDGAIAERLGLSRNTVRNHVARLYGKIGVNKRSAAVVWARERGY</sequence>
<dbReference type="InterPro" id="IPR000792">
    <property type="entry name" value="Tscrpt_reg_LuxR_C"/>
</dbReference>
<dbReference type="Pfam" id="PF00989">
    <property type="entry name" value="PAS"/>
    <property type="match status" value="1"/>
</dbReference>
<dbReference type="PRINTS" id="PR00038">
    <property type="entry name" value="HTHLUXR"/>
</dbReference>
<accession>A0A2A2SCM6</accession>
<dbReference type="SMART" id="SM00421">
    <property type="entry name" value="HTH_LUXR"/>
    <property type="match status" value="1"/>
</dbReference>